<evidence type="ECO:0000313" key="2">
    <source>
        <dbReference type="Proteomes" id="UP001057452"/>
    </source>
</evidence>
<accession>A0ACB9XXN0</accession>
<reference evidence="1" key="1">
    <citation type="submission" date="2022-05" db="EMBL/GenBank/DDBJ databases">
        <title>Chromosome-level genome of Chaenocephalus aceratus.</title>
        <authorList>
            <person name="Park H."/>
        </authorList>
    </citation>
    <scope>NUCLEOTIDE SEQUENCE</scope>
    <source>
        <strain evidence="1">KU_202001</strain>
    </source>
</reference>
<organism evidence="1 2">
    <name type="scientific">Chaenocephalus aceratus</name>
    <name type="common">Blackfin icefish</name>
    <name type="synonym">Chaenichthys aceratus</name>
    <dbReference type="NCBI Taxonomy" id="36190"/>
    <lineage>
        <taxon>Eukaryota</taxon>
        <taxon>Metazoa</taxon>
        <taxon>Chordata</taxon>
        <taxon>Craniata</taxon>
        <taxon>Vertebrata</taxon>
        <taxon>Euteleostomi</taxon>
        <taxon>Actinopterygii</taxon>
        <taxon>Neopterygii</taxon>
        <taxon>Teleostei</taxon>
        <taxon>Neoteleostei</taxon>
        <taxon>Acanthomorphata</taxon>
        <taxon>Eupercaria</taxon>
        <taxon>Perciformes</taxon>
        <taxon>Notothenioidei</taxon>
        <taxon>Channichthyidae</taxon>
        <taxon>Chaenocephalus</taxon>
    </lineage>
</organism>
<dbReference type="EMBL" id="CM043786">
    <property type="protein sequence ID" value="KAI4831579.1"/>
    <property type="molecule type" value="Genomic_DNA"/>
</dbReference>
<gene>
    <name evidence="1" type="ORF">KUCAC02_001115</name>
</gene>
<protein>
    <submittedName>
        <fullName evidence="1">Uncharacterized protein</fullName>
    </submittedName>
</protein>
<comment type="caution">
    <text evidence="1">The sequence shown here is derived from an EMBL/GenBank/DDBJ whole genome shotgun (WGS) entry which is preliminary data.</text>
</comment>
<keyword evidence="2" id="KW-1185">Reference proteome</keyword>
<name>A0ACB9XXN0_CHAAC</name>
<sequence length="76" mass="8181">MRASGGALLLRPPSDDFTMQHHQLHRVSEGGRQHAEERTATTDDSFNGNAGKNGGQIGLHLTPHICKAFHGRQGPA</sequence>
<evidence type="ECO:0000313" key="1">
    <source>
        <dbReference type="EMBL" id="KAI4831579.1"/>
    </source>
</evidence>
<proteinExistence type="predicted"/>
<dbReference type="Proteomes" id="UP001057452">
    <property type="component" value="Chromosome 2"/>
</dbReference>